<dbReference type="eggNOG" id="KOG1219">
    <property type="taxonomic scope" value="Eukaryota"/>
</dbReference>
<dbReference type="InParanoid" id="C3YVE5"/>
<dbReference type="GO" id="GO:0005886">
    <property type="term" value="C:plasma membrane"/>
    <property type="evidence" value="ECO:0007669"/>
    <property type="project" value="UniProtKB-SubCell"/>
</dbReference>
<feature type="non-terminal residue" evidence="12">
    <location>
        <position position="1"/>
    </location>
</feature>
<dbReference type="Pfam" id="PF00028">
    <property type="entry name" value="Cadherin"/>
    <property type="match status" value="1"/>
</dbReference>
<dbReference type="FunFam" id="2.60.40.60:FF:000013">
    <property type="entry name" value="Cadherin EGF LAG seven-pass G-type receptor"/>
    <property type="match status" value="1"/>
</dbReference>
<dbReference type="PANTHER" id="PTHR24026">
    <property type="entry name" value="FAT ATYPICAL CADHERIN-RELATED"/>
    <property type="match status" value="1"/>
</dbReference>
<evidence type="ECO:0000259" key="11">
    <source>
        <dbReference type="PROSITE" id="PS50268"/>
    </source>
</evidence>
<sequence length="107" mass="11086">VSINVVNVNDMTPTFNPAFYTASVVETSANVGTSVVTFAASDNDRGADGAVTYEIINGNSAGNFEIDTSTGVVYTAKVIDYETMGNTKSYTLTVRASDGGSPVKTAT</sequence>
<name>C3YVE5_BRAFL</name>
<accession>C3YVE5</accession>
<dbReference type="SMART" id="SM00112">
    <property type="entry name" value="CA"/>
    <property type="match status" value="1"/>
</dbReference>
<evidence type="ECO:0000313" key="12">
    <source>
        <dbReference type="EMBL" id="EEN55668.1"/>
    </source>
</evidence>
<keyword evidence="5" id="KW-0677">Repeat</keyword>
<evidence type="ECO:0000256" key="6">
    <source>
        <dbReference type="ARBA" id="ARBA00022837"/>
    </source>
</evidence>
<evidence type="ECO:0000256" key="9">
    <source>
        <dbReference type="ARBA" id="ARBA00023157"/>
    </source>
</evidence>
<dbReference type="GO" id="GO:0007156">
    <property type="term" value="P:homophilic cell adhesion via plasma membrane adhesion molecules"/>
    <property type="evidence" value="ECO:0007669"/>
    <property type="project" value="InterPro"/>
</dbReference>
<gene>
    <name evidence="12" type="ORF">BRAFLDRAFT_172188</name>
</gene>
<dbReference type="EMBL" id="GG666557">
    <property type="protein sequence ID" value="EEN55668.1"/>
    <property type="molecule type" value="Genomic_DNA"/>
</dbReference>
<dbReference type="CDD" id="cd11304">
    <property type="entry name" value="Cadherin_repeat"/>
    <property type="match status" value="1"/>
</dbReference>
<dbReference type="SUPFAM" id="SSF49313">
    <property type="entry name" value="Cadherin-like"/>
    <property type="match status" value="1"/>
</dbReference>
<keyword evidence="8" id="KW-0472">Membrane</keyword>
<dbReference type="STRING" id="7739.C3YVE5"/>
<keyword evidence="4" id="KW-0732">Signal</keyword>
<comment type="subcellular location">
    <subcellularLocation>
        <location evidence="1">Membrane</location>
    </subcellularLocation>
</comment>
<keyword evidence="2" id="KW-0245">EGF-like domain</keyword>
<protein>
    <recommendedName>
        <fullName evidence="11">Cadherin domain-containing protein</fullName>
    </recommendedName>
</protein>
<evidence type="ECO:0000256" key="8">
    <source>
        <dbReference type="ARBA" id="ARBA00023136"/>
    </source>
</evidence>
<dbReference type="AlphaFoldDB" id="C3YVE5"/>
<dbReference type="InterPro" id="IPR002126">
    <property type="entry name" value="Cadherin-like_dom"/>
</dbReference>
<keyword evidence="7" id="KW-1133">Transmembrane helix</keyword>
<dbReference type="GO" id="GO:0005509">
    <property type="term" value="F:calcium ion binding"/>
    <property type="evidence" value="ECO:0007669"/>
    <property type="project" value="UniProtKB-UniRule"/>
</dbReference>
<keyword evidence="3" id="KW-0812">Transmembrane</keyword>
<dbReference type="PROSITE" id="PS50268">
    <property type="entry name" value="CADHERIN_2"/>
    <property type="match status" value="1"/>
</dbReference>
<proteinExistence type="predicted"/>
<evidence type="ECO:0000256" key="4">
    <source>
        <dbReference type="ARBA" id="ARBA00022729"/>
    </source>
</evidence>
<evidence type="ECO:0000256" key="2">
    <source>
        <dbReference type="ARBA" id="ARBA00022536"/>
    </source>
</evidence>
<evidence type="ECO:0000256" key="7">
    <source>
        <dbReference type="ARBA" id="ARBA00022989"/>
    </source>
</evidence>
<dbReference type="Gene3D" id="2.60.40.60">
    <property type="entry name" value="Cadherins"/>
    <property type="match status" value="1"/>
</dbReference>
<evidence type="ECO:0000256" key="3">
    <source>
        <dbReference type="ARBA" id="ARBA00022692"/>
    </source>
</evidence>
<dbReference type="PANTHER" id="PTHR24026:SF126">
    <property type="entry name" value="PROTOCADHERIN FAT 4"/>
    <property type="match status" value="1"/>
</dbReference>
<keyword evidence="6 10" id="KW-0106">Calcium</keyword>
<feature type="non-terminal residue" evidence="12">
    <location>
        <position position="107"/>
    </location>
</feature>
<feature type="domain" description="Cadherin" evidence="11">
    <location>
        <begin position="25"/>
        <end position="107"/>
    </location>
</feature>
<keyword evidence="9" id="KW-1015">Disulfide bond</keyword>
<evidence type="ECO:0000256" key="5">
    <source>
        <dbReference type="ARBA" id="ARBA00022737"/>
    </source>
</evidence>
<evidence type="ECO:0000256" key="10">
    <source>
        <dbReference type="PROSITE-ProRule" id="PRU00043"/>
    </source>
</evidence>
<evidence type="ECO:0000256" key="1">
    <source>
        <dbReference type="ARBA" id="ARBA00004370"/>
    </source>
</evidence>
<organism>
    <name type="scientific">Branchiostoma floridae</name>
    <name type="common">Florida lancelet</name>
    <name type="synonym">Amphioxus</name>
    <dbReference type="NCBI Taxonomy" id="7739"/>
    <lineage>
        <taxon>Eukaryota</taxon>
        <taxon>Metazoa</taxon>
        <taxon>Chordata</taxon>
        <taxon>Cephalochordata</taxon>
        <taxon>Leptocardii</taxon>
        <taxon>Amphioxiformes</taxon>
        <taxon>Branchiostomatidae</taxon>
        <taxon>Branchiostoma</taxon>
    </lineage>
</organism>
<dbReference type="InterPro" id="IPR015919">
    <property type="entry name" value="Cadherin-like_sf"/>
</dbReference>
<reference evidence="12" key="1">
    <citation type="journal article" date="2008" name="Nature">
        <title>The amphioxus genome and the evolution of the chordate karyotype.</title>
        <authorList>
            <consortium name="US DOE Joint Genome Institute (JGI-PGF)"/>
            <person name="Putnam N.H."/>
            <person name="Butts T."/>
            <person name="Ferrier D.E.K."/>
            <person name="Furlong R.F."/>
            <person name="Hellsten U."/>
            <person name="Kawashima T."/>
            <person name="Robinson-Rechavi M."/>
            <person name="Shoguchi E."/>
            <person name="Terry A."/>
            <person name="Yu J.-K."/>
            <person name="Benito-Gutierrez E.L."/>
            <person name="Dubchak I."/>
            <person name="Garcia-Fernandez J."/>
            <person name="Gibson-Brown J.J."/>
            <person name="Grigoriev I.V."/>
            <person name="Horton A.C."/>
            <person name="de Jong P.J."/>
            <person name="Jurka J."/>
            <person name="Kapitonov V.V."/>
            <person name="Kohara Y."/>
            <person name="Kuroki Y."/>
            <person name="Lindquist E."/>
            <person name="Lucas S."/>
            <person name="Osoegawa K."/>
            <person name="Pennacchio L.A."/>
            <person name="Salamov A.A."/>
            <person name="Satou Y."/>
            <person name="Sauka-Spengler T."/>
            <person name="Schmutz J."/>
            <person name="Shin-I T."/>
            <person name="Toyoda A."/>
            <person name="Bronner-Fraser M."/>
            <person name="Fujiyama A."/>
            <person name="Holland L.Z."/>
            <person name="Holland P.W.H."/>
            <person name="Satoh N."/>
            <person name="Rokhsar D.S."/>
        </authorList>
    </citation>
    <scope>NUCLEOTIDE SEQUENCE [LARGE SCALE GENOMIC DNA]</scope>
    <source>
        <strain evidence="12">S238N-H82</strain>
        <tissue evidence="12">Testes</tissue>
    </source>
</reference>